<evidence type="ECO:0000313" key="1">
    <source>
        <dbReference type="EMBL" id="KAI3688645.1"/>
    </source>
</evidence>
<reference evidence="1 2" key="2">
    <citation type="journal article" date="2022" name="Mol. Ecol. Resour.">
        <title>The genomes of chicory, endive, great burdock and yacon provide insights into Asteraceae paleo-polyploidization history and plant inulin production.</title>
        <authorList>
            <person name="Fan W."/>
            <person name="Wang S."/>
            <person name="Wang H."/>
            <person name="Wang A."/>
            <person name="Jiang F."/>
            <person name="Liu H."/>
            <person name="Zhao H."/>
            <person name="Xu D."/>
            <person name="Zhang Y."/>
        </authorList>
    </citation>
    <scope>NUCLEOTIDE SEQUENCE [LARGE SCALE GENOMIC DNA]</scope>
    <source>
        <strain evidence="2">cv. Punajuju</strain>
        <tissue evidence="1">Leaves</tissue>
    </source>
</reference>
<dbReference type="Proteomes" id="UP001055811">
    <property type="component" value="Linkage Group LG09"/>
</dbReference>
<accession>A0ACB8YX98</accession>
<proteinExistence type="predicted"/>
<keyword evidence="2" id="KW-1185">Reference proteome</keyword>
<organism evidence="1 2">
    <name type="scientific">Cichorium intybus</name>
    <name type="common">Chicory</name>
    <dbReference type="NCBI Taxonomy" id="13427"/>
    <lineage>
        <taxon>Eukaryota</taxon>
        <taxon>Viridiplantae</taxon>
        <taxon>Streptophyta</taxon>
        <taxon>Embryophyta</taxon>
        <taxon>Tracheophyta</taxon>
        <taxon>Spermatophyta</taxon>
        <taxon>Magnoliopsida</taxon>
        <taxon>eudicotyledons</taxon>
        <taxon>Gunneridae</taxon>
        <taxon>Pentapetalae</taxon>
        <taxon>asterids</taxon>
        <taxon>campanulids</taxon>
        <taxon>Asterales</taxon>
        <taxon>Asteraceae</taxon>
        <taxon>Cichorioideae</taxon>
        <taxon>Cichorieae</taxon>
        <taxon>Cichoriinae</taxon>
        <taxon>Cichorium</taxon>
    </lineage>
</organism>
<protein>
    <submittedName>
        <fullName evidence="1">Uncharacterized protein</fullName>
    </submittedName>
</protein>
<comment type="caution">
    <text evidence="1">The sequence shown here is derived from an EMBL/GenBank/DDBJ whole genome shotgun (WGS) entry which is preliminary data.</text>
</comment>
<name>A0ACB8YX98_CICIN</name>
<gene>
    <name evidence="1" type="ORF">L2E82_46374</name>
</gene>
<dbReference type="EMBL" id="CM042017">
    <property type="protein sequence ID" value="KAI3688645.1"/>
    <property type="molecule type" value="Genomic_DNA"/>
</dbReference>
<sequence>MEHLVIHLADEAIVGGPVQYRWMYQYERKLGLIKRRIRNKARVEGSIVNEHLVNELATYCSLYFDPTVETIHNREPRNFAPQHDISSSGDSPISVFALSSRRLYEKGGKRVRLSHEDLHKAHTYILLNCSELTSYVLEFDEVAPELYPNERVSGLRDKYFATWFDRKVMFHSSDGSAKHLQVLATKPSPDALSYKGYFVNGYRFHTQKHGEGRATNNFGVCVRGEAYNAEESDYYGLLDEILEIKYYGIGHSTVVLFRCTWFDNGNGVVVNPNGLVDVKHNSRLKTNDPFCLASQAEQVFYTPYPANTTETNNKWAVVKTKPRGVFEVTEAQMEANAILQIDERFESPCTVTRSDQMFPASDADAYEQVSDEESEDSVEEEHEEEEFEDEDDMEDDENELFYSEEEFGDKDDRDEF</sequence>
<evidence type="ECO:0000313" key="2">
    <source>
        <dbReference type="Proteomes" id="UP001055811"/>
    </source>
</evidence>
<reference evidence="2" key="1">
    <citation type="journal article" date="2022" name="Mol. Ecol. Resour.">
        <title>The genomes of chicory, endive, great burdock and yacon provide insights into Asteraceae palaeo-polyploidization history and plant inulin production.</title>
        <authorList>
            <person name="Fan W."/>
            <person name="Wang S."/>
            <person name="Wang H."/>
            <person name="Wang A."/>
            <person name="Jiang F."/>
            <person name="Liu H."/>
            <person name="Zhao H."/>
            <person name="Xu D."/>
            <person name="Zhang Y."/>
        </authorList>
    </citation>
    <scope>NUCLEOTIDE SEQUENCE [LARGE SCALE GENOMIC DNA]</scope>
    <source>
        <strain evidence="2">cv. Punajuju</strain>
    </source>
</reference>